<evidence type="ECO:0000256" key="6">
    <source>
        <dbReference type="SAM" id="SignalP"/>
    </source>
</evidence>
<dbReference type="Gene3D" id="3.40.190.10">
    <property type="entry name" value="Periplasmic binding protein-like II"/>
    <property type="match status" value="1"/>
</dbReference>
<evidence type="ECO:0000256" key="2">
    <source>
        <dbReference type="ARBA" id="ARBA00008520"/>
    </source>
</evidence>
<dbReference type="InterPro" id="IPR050490">
    <property type="entry name" value="Bact_solute-bd_prot1"/>
</dbReference>
<evidence type="ECO:0000256" key="4">
    <source>
        <dbReference type="ARBA" id="ARBA00022729"/>
    </source>
</evidence>
<gene>
    <name evidence="7" type="ORF">NYR54_09695</name>
</gene>
<evidence type="ECO:0000256" key="3">
    <source>
        <dbReference type="ARBA" id="ARBA00022448"/>
    </source>
</evidence>
<dbReference type="SUPFAM" id="SSF53850">
    <property type="entry name" value="Periplasmic binding protein-like II"/>
    <property type="match status" value="1"/>
</dbReference>
<feature type="chain" id="PRO_5040883503" evidence="6">
    <location>
        <begin position="28"/>
        <end position="409"/>
    </location>
</feature>
<keyword evidence="3" id="KW-0813">Transport</keyword>
<dbReference type="AlphaFoldDB" id="A0A9X3B9J3"/>
<accession>A0A9X3B9J3</accession>
<protein>
    <submittedName>
        <fullName evidence="7">Sugar ABC transporter substrate-binding protein</fullName>
    </submittedName>
</protein>
<dbReference type="CDD" id="cd13585">
    <property type="entry name" value="PBP2_TMBP_like"/>
    <property type="match status" value="1"/>
</dbReference>
<evidence type="ECO:0000256" key="1">
    <source>
        <dbReference type="ARBA" id="ARBA00004418"/>
    </source>
</evidence>
<reference evidence="7" key="1">
    <citation type="submission" date="2022-08" db="EMBL/GenBank/DDBJ databases">
        <title>Chelativorans sichuanense sp. nov., a paraffin oil-degrading bacterium isolated from a mixture of oil-based drill cuttings and paddy soil.</title>
        <authorList>
            <person name="Yu J."/>
            <person name="Liu H."/>
            <person name="Chen Q."/>
        </authorList>
    </citation>
    <scope>NUCLEOTIDE SEQUENCE</scope>
    <source>
        <strain evidence="7">SCAU 2101</strain>
    </source>
</reference>
<dbReference type="PANTHER" id="PTHR43649">
    <property type="entry name" value="ARABINOSE-BINDING PROTEIN-RELATED"/>
    <property type="match status" value="1"/>
</dbReference>
<evidence type="ECO:0000313" key="7">
    <source>
        <dbReference type="EMBL" id="MCT8990561.1"/>
    </source>
</evidence>
<proteinExistence type="inferred from homology"/>
<sequence length="409" mass="44490">MPKLKTLLATSALTMAGVLAVASAASAQTVLRFWDNQQTESGLSKFQQEAVKRFEEENPDIKVEVTTIPYPEYQQRLLTAVQAGNGPDVSTVDQIWNAAFAEAGAIVAVDDLVAGSSISPEDFFPGAWESVTYQGKTWGVPFNVDVWFFAFVNKALFEEAGIDPASITTWEGLEAAAPALTDPANGRFAIGLTGNKSEYPVVMTNSMIYSNGGVVLDENGKCALTSPEAIEALEYYKRMTQYAPSGILNAANEQMRELFLNGTLAIELWPALEQPALDSSNIDWDLYAGFAPEGKTPVGTFGGWNLVVYESSPNKEAAWKFIEFMTREDVNGDVVDLIPANVKAASAFLEENRRKPDVILEHLNNAKPRPLSPQYLQVSEIQQNMVQQMLSGTPVEEAAAAACEAIDNL</sequence>
<keyword evidence="5" id="KW-0574">Periplasm</keyword>
<comment type="subcellular location">
    <subcellularLocation>
        <location evidence="1">Periplasm</location>
    </subcellularLocation>
</comment>
<dbReference type="PANTHER" id="PTHR43649:SF34">
    <property type="entry name" value="ABC TRANSPORTER PERIPLASMIC-BINDING PROTEIN YCJN-RELATED"/>
    <property type="match status" value="1"/>
</dbReference>
<dbReference type="RefSeq" id="WP_261515443.1">
    <property type="nucleotide sequence ID" value="NZ_JAODNV010000010.1"/>
</dbReference>
<dbReference type="GO" id="GO:0042597">
    <property type="term" value="C:periplasmic space"/>
    <property type="evidence" value="ECO:0007669"/>
    <property type="project" value="UniProtKB-SubCell"/>
</dbReference>
<dbReference type="Pfam" id="PF01547">
    <property type="entry name" value="SBP_bac_1"/>
    <property type="match status" value="1"/>
</dbReference>
<dbReference type="EMBL" id="JAODNV010000010">
    <property type="protein sequence ID" value="MCT8990561.1"/>
    <property type="molecule type" value="Genomic_DNA"/>
</dbReference>
<keyword evidence="8" id="KW-1185">Reference proteome</keyword>
<feature type="signal peptide" evidence="6">
    <location>
        <begin position="1"/>
        <end position="27"/>
    </location>
</feature>
<name>A0A9X3B9J3_9HYPH</name>
<dbReference type="Proteomes" id="UP001149009">
    <property type="component" value="Unassembled WGS sequence"/>
</dbReference>
<comment type="similarity">
    <text evidence="2">Belongs to the bacterial solute-binding protein 1 family.</text>
</comment>
<keyword evidence="4 6" id="KW-0732">Signal</keyword>
<evidence type="ECO:0000256" key="5">
    <source>
        <dbReference type="ARBA" id="ARBA00022764"/>
    </source>
</evidence>
<dbReference type="InterPro" id="IPR006059">
    <property type="entry name" value="SBP"/>
</dbReference>
<comment type="caution">
    <text evidence="7">The sequence shown here is derived from an EMBL/GenBank/DDBJ whole genome shotgun (WGS) entry which is preliminary data.</text>
</comment>
<evidence type="ECO:0000313" key="8">
    <source>
        <dbReference type="Proteomes" id="UP001149009"/>
    </source>
</evidence>
<organism evidence="7 8">
    <name type="scientific">Chelativorans petroleitrophicus</name>
    <dbReference type="NCBI Taxonomy" id="2975484"/>
    <lineage>
        <taxon>Bacteria</taxon>
        <taxon>Pseudomonadati</taxon>
        <taxon>Pseudomonadota</taxon>
        <taxon>Alphaproteobacteria</taxon>
        <taxon>Hyphomicrobiales</taxon>
        <taxon>Phyllobacteriaceae</taxon>
        <taxon>Chelativorans</taxon>
    </lineage>
</organism>